<evidence type="ECO:0000259" key="2">
    <source>
        <dbReference type="Pfam" id="PF00171"/>
    </source>
</evidence>
<reference evidence="3 4" key="1">
    <citation type="submission" date="2018-06" db="EMBL/GenBank/DDBJ databases">
        <title>Genomic Encyclopedia of Archaeal and Bacterial Type Strains, Phase II (KMG-II): from individual species to whole genera.</title>
        <authorList>
            <person name="Goeker M."/>
        </authorList>
    </citation>
    <scope>NUCLEOTIDE SEQUENCE [LARGE SCALE GENOMIC DNA]</scope>
    <source>
        <strain evidence="3 4">ATCC BAA-1881</strain>
    </source>
</reference>
<dbReference type="GO" id="GO:0016620">
    <property type="term" value="F:oxidoreductase activity, acting on the aldehyde or oxo group of donors, NAD or NADP as acceptor"/>
    <property type="evidence" value="ECO:0007669"/>
    <property type="project" value="InterPro"/>
</dbReference>
<dbReference type="InterPro" id="IPR016161">
    <property type="entry name" value="Ald_DH/histidinol_DH"/>
</dbReference>
<name>A0A326U7T6_THEHA</name>
<dbReference type="SUPFAM" id="SSF53720">
    <property type="entry name" value="ALDH-like"/>
    <property type="match status" value="1"/>
</dbReference>
<dbReference type="Pfam" id="PF00171">
    <property type="entry name" value="Aldedh"/>
    <property type="match status" value="1"/>
</dbReference>
<dbReference type="InterPro" id="IPR050740">
    <property type="entry name" value="Aldehyde_DH_Superfamily"/>
</dbReference>
<keyword evidence="1" id="KW-0560">Oxidoreductase</keyword>
<proteinExistence type="predicted"/>
<dbReference type="RefSeq" id="WP_174843894.1">
    <property type="nucleotide sequence ID" value="NZ_BIFX01000001.1"/>
</dbReference>
<dbReference type="Gene3D" id="3.40.605.10">
    <property type="entry name" value="Aldehyde Dehydrogenase, Chain A, domain 1"/>
    <property type="match status" value="1"/>
</dbReference>
<dbReference type="InterPro" id="IPR016162">
    <property type="entry name" value="Ald_DH_N"/>
</dbReference>
<dbReference type="Gene3D" id="3.40.309.10">
    <property type="entry name" value="Aldehyde Dehydrogenase, Chain A, domain 2"/>
    <property type="match status" value="1"/>
</dbReference>
<feature type="domain" description="Aldehyde dehydrogenase" evidence="2">
    <location>
        <begin position="19"/>
        <end position="427"/>
    </location>
</feature>
<evidence type="ECO:0000313" key="4">
    <source>
        <dbReference type="Proteomes" id="UP000248806"/>
    </source>
</evidence>
<dbReference type="AlphaFoldDB" id="A0A326U7T6"/>
<gene>
    <name evidence="3" type="ORF">EI42_02967</name>
</gene>
<accession>A0A326U7T6</accession>
<evidence type="ECO:0000256" key="1">
    <source>
        <dbReference type="ARBA" id="ARBA00023002"/>
    </source>
</evidence>
<dbReference type="CDD" id="cd07129">
    <property type="entry name" value="ALDH_KGSADH"/>
    <property type="match status" value="1"/>
</dbReference>
<dbReference type="Proteomes" id="UP000248806">
    <property type="component" value="Unassembled WGS sequence"/>
</dbReference>
<dbReference type="EMBL" id="QKUF01000009">
    <property type="protein sequence ID" value="PZW29245.1"/>
    <property type="molecule type" value="Genomic_DNA"/>
</dbReference>
<comment type="caution">
    <text evidence="3">The sequence shown here is derived from an EMBL/GenBank/DDBJ whole genome shotgun (WGS) entry which is preliminary data.</text>
</comment>
<evidence type="ECO:0000313" key="3">
    <source>
        <dbReference type="EMBL" id="PZW29245.1"/>
    </source>
</evidence>
<dbReference type="InterPro" id="IPR015590">
    <property type="entry name" value="Aldehyde_DH_dom"/>
</dbReference>
<dbReference type="InterPro" id="IPR016163">
    <property type="entry name" value="Ald_DH_C"/>
</dbReference>
<protein>
    <submittedName>
        <fullName evidence="3">NADP-dependent aldehyde dehydrogenase</fullName>
    </submittedName>
</protein>
<sequence>MSQPVLIAGKWRPALHEAGTIQATNPSTRQPLPERYPVSDREDMLAALNAATEAAQQLRQTVPETIAAFFERYAALLEEHQETLVALAHAETGLPVEPRLRKVELPRTTNQLRQAAQVAREGSWKQPVIDTKLNIRALFAPLGKPVVIFGPNNFPYAFNGISGGDFVAALIAHNPVIAKANPGHPGTTYELAKLAFQAVQETGMPEASVQLLYHFSNEVGLELVSHPLVGAVGFTGSQAAGLALKAAADRAGIPIYLEMSGVNPVFMLPGALEERLEQIVGEFTESCTMAAGQFCTNPGLVILRAGETTERFINAVSERFASMRSGVLFSERGLTGLDATVKALVEHGAQVVTGGQPLDDEGYRYANTLLRVSGEHFLRDVEALEKEAFGPVSLFVVAEDEQQILAIARVLSGDLTGTIYSHTGDRDEALYLQLEPVLRTKVGRLLNDKMPTGVAVSSAMNHGGPYPSTGHPGFTSVGLPAAVRRFTALHSYDAVRPHRLPPELQNKNPNGRLWRLIDGEWTQQDID</sequence>
<dbReference type="PANTHER" id="PTHR43353:SF3">
    <property type="entry name" value="ALDEHYDE DEHYDROGENASE-RELATED"/>
    <property type="match status" value="1"/>
</dbReference>
<dbReference type="PANTHER" id="PTHR43353">
    <property type="entry name" value="SUCCINATE-SEMIALDEHYDE DEHYDROGENASE, MITOCHONDRIAL"/>
    <property type="match status" value="1"/>
</dbReference>
<keyword evidence="4" id="KW-1185">Reference proteome</keyword>
<organism evidence="3 4">
    <name type="scientific">Thermosporothrix hazakensis</name>
    <dbReference type="NCBI Taxonomy" id="644383"/>
    <lineage>
        <taxon>Bacteria</taxon>
        <taxon>Bacillati</taxon>
        <taxon>Chloroflexota</taxon>
        <taxon>Ktedonobacteria</taxon>
        <taxon>Ktedonobacterales</taxon>
        <taxon>Thermosporotrichaceae</taxon>
        <taxon>Thermosporothrix</taxon>
    </lineage>
</organism>
<dbReference type="InterPro" id="IPR044151">
    <property type="entry name" value="ALDH_KGSADH"/>
</dbReference>